<gene>
    <name evidence="1" type="ORF">CLIM01_13693</name>
</gene>
<name>A0ABQ9PCR1_9PEZI</name>
<evidence type="ECO:0000313" key="2">
    <source>
        <dbReference type="Proteomes" id="UP001169217"/>
    </source>
</evidence>
<accession>A0ABQ9PCR1</accession>
<keyword evidence="2" id="KW-1185">Reference proteome</keyword>
<organism evidence="1 2">
    <name type="scientific">Colletotrichum limetticola</name>
    <dbReference type="NCBI Taxonomy" id="1209924"/>
    <lineage>
        <taxon>Eukaryota</taxon>
        <taxon>Fungi</taxon>
        <taxon>Dikarya</taxon>
        <taxon>Ascomycota</taxon>
        <taxon>Pezizomycotina</taxon>
        <taxon>Sordariomycetes</taxon>
        <taxon>Hypocreomycetidae</taxon>
        <taxon>Glomerellales</taxon>
        <taxon>Glomerellaceae</taxon>
        <taxon>Colletotrichum</taxon>
        <taxon>Colletotrichum acutatum species complex</taxon>
    </lineage>
</organism>
<dbReference type="EMBL" id="JARUPT010000734">
    <property type="protein sequence ID" value="KAK0368958.1"/>
    <property type="molecule type" value="Genomic_DNA"/>
</dbReference>
<evidence type="ECO:0000313" key="1">
    <source>
        <dbReference type="EMBL" id="KAK0368958.1"/>
    </source>
</evidence>
<proteinExistence type="predicted"/>
<dbReference type="Proteomes" id="UP001169217">
    <property type="component" value="Unassembled WGS sequence"/>
</dbReference>
<reference evidence="1" key="1">
    <citation type="submission" date="2023-04" db="EMBL/GenBank/DDBJ databases">
        <title>Colletotrichum limetticola genome sequence.</title>
        <authorList>
            <person name="Baroncelli R."/>
        </authorList>
    </citation>
    <scope>NUCLEOTIDE SEQUENCE</scope>
    <source>
        <strain evidence="1">KLA-Anderson</strain>
    </source>
</reference>
<protein>
    <submittedName>
        <fullName evidence="1">Uncharacterized protein</fullName>
    </submittedName>
</protein>
<comment type="caution">
    <text evidence="1">The sequence shown here is derived from an EMBL/GenBank/DDBJ whole genome shotgun (WGS) entry which is preliminary data.</text>
</comment>
<sequence length="39" mass="4359">MKPSRWIKFSEDGVETYSFYVGWMAPAAGNLGKTSLMTT</sequence>